<dbReference type="Gene3D" id="4.10.240.10">
    <property type="entry name" value="Zn(2)-C6 fungal-type DNA-binding domain"/>
    <property type="match status" value="1"/>
</dbReference>
<dbReference type="PANTHER" id="PTHR37540:SF10">
    <property type="entry name" value="SIGMA-70 REGION 2 FAMILY PROTEIN"/>
    <property type="match status" value="1"/>
</dbReference>
<dbReference type="GO" id="GO:0000981">
    <property type="term" value="F:DNA-binding transcription factor activity, RNA polymerase II-specific"/>
    <property type="evidence" value="ECO:0007669"/>
    <property type="project" value="InterPro"/>
</dbReference>
<dbReference type="Pfam" id="PF00172">
    <property type="entry name" value="Zn_clus"/>
    <property type="match status" value="1"/>
</dbReference>
<dbReference type="GO" id="GO:0008270">
    <property type="term" value="F:zinc ion binding"/>
    <property type="evidence" value="ECO:0007669"/>
    <property type="project" value="InterPro"/>
</dbReference>
<keyword evidence="5" id="KW-1185">Reference proteome</keyword>
<sequence length="511" mass="57336">MTTEALTLMQRQRQRKFHRRSRNGCGTCKTKHIRCDERKPLCTHCLRHGGECGYPPDNSDAVSTTTDTERRSVSTSVEPQEQSGAATEQSVMSLLDSTPNDPFLGTSFDMPHNSRSLFQLFTNSRVLYTTRVERTSDSFIVHKALSHPGFLHAAMLMTTLHWAWCTGDVEQFRVPYLYHKLQAIRFVNEQLKHPETAVNDGTIAAVASLALVENSLGSTEAVSSHLRGLARIKELQGEERRPKKMGLLQRMILMAARSVSSRPVWDILDISRTDDVHQSMIISLLRVALRPIYSVFTLSGEDGDSAGPLSEVMAQKTPPPAHTPSSSQAVDSNGVLAPLRSVDCSRVGFIACYFYLYVILREATVDPFILNWFIEQLLADVCHTEPLMYRGEYSQSLWLWTVMFGACVTTAARAGSAMEAEQMRLVHDIYLDKINLVSQVLRIETWEDAKGAMRLFAWEDDFDGELELKALWEEAVWQDDGKRPKTQCFDSVHARGGQDIIGGVGMAQACW</sequence>
<dbReference type="SUPFAM" id="SSF57701">
    <property type="entry name" value="Zn2/Cys6 DNA-binding domain"/>
    <property type="match status" value="1"/>
</dbReference>
<evidence type="ECO:0000256" key="2">
    <source>
        <dbReference type="SAM" id="MobiDB-lite"/>
    </source>
</evidence>
<dbReference type="InterPro" id="IPR036864">
    <property type="entry name" value="Zn2-C6_fun-type_DNA-bd_sf"/>
</dbReference>
<evidence type="ECO:0000313" key="4">
    <source>
        <dbReference type="EMBL" id="CAJ2506097.1"/>
    </source>
</evidence>
<proteinExistence type="predicted"/>
<dbReference type="EMBL" id="CAUWAG010000008">
    <property type="protein sequence ID" value="CAJ2506097.1"/>
    <property type="molecule type" value="Genomic_DNA"/>
</dbReference>
<dbReference type="SMART" id="SM00066">
    <property type="entry name" value="GAL4"/>
    <property type="match status" value="1"/>
</dbReference>
<gene>
    <name evidence="4" type="ORF">KHLLAP_LOCUS6565</name>
</gene>
<dbReference type="InterPro" id="IPR001138">
    <property type="entry name" value="Zn2Cys6_DnaBD"/>
</dbReference>
<feature type="domain" description="Zn(2)-C6 fungal-type" evidence="3">
    <location>
        <begin position="24"/>
        <end position="54"/>
    </location>
</feature>
<evidence type="ECO:0000259" key="3">
    <source>
        <dbReference type="PROSITE" id="PS50048"/>
    </source>
</evidence>
<accession>A0AAI8VK53</accession>
<dbReference type="PROSITE" id="PS50048">
    <property type="entry name" value="ZN2_CY6_FUNGAL_2"/>
    <property type="match status" value="1"/>
</dbReference>
<dbReference type="PROSITE" id="PS00463">
    <property type="entry name" value="ZN2_CY6_FUNGAL_1"/>
    <property type="match status" value="1"/>
</dbReference>
<evidence type="ECO:0000313" key="5">
    <source>
        <dbReference type="Proteomes" id="UP001295740"/>
    </source>
</evidence>
<feature type="region of interest" description="Disordered" evidence="2">
    <location>
        <begin position="56"/>
        <end position="91"/>
    </location>
</feature>
<reference evidence="4" key="1">
    <citation type="submission" date="2023-10" db="EMBL/GenBank/DDBJ databases">
        <authorList>
            <person name="Hackl T."/>
        </authorList>
    </citation>
    <scope>NUCLEOTIDE SEQUENCE</scope>
</reference>
<name>A0AAI8VK53_9PEZI</name>
<keyword evidence="1" id="KW-0539">Nucleus</keyword>
<feature type="region of interest" description="Disordered" evidence="2">
    <location>
        <begin position="307"/>
        <end position="329"/>
    </location>
</feature>
<organism evidence="4 5">
    <name type="scientific">Anthostomella pinea</name>
    <dbReference type="NCBI Taxonomy" id="933095"/>
    <lineage>
        <taxon>Eukaryota</taxon>
        <taxon>Fungi</taxon>
        <taxon>Dikarya</taxon>
        <taxon>Ascomycota</taxon>
        <taxon>Pezizomycotina</taxon>
        <taxon>Sordariomycetes</taxon>
        <taxon>Xylariomycetidae</taxon>
        <taxon>Xylariales</taxon>
        <taxon>Xylariaceae</taxon>
        <taxon>Anthostomella</taxon>
    </lineage>
</organism>
<comment type="caution">
    <text evidence="4">The sequence shown here is derived from an EMBL/GenBank/DDBJ whole genome shotgun (WGS) entry which is preliminary data.</text>
</comment>
<dbReference type="Proteomes" id="UP001295740">
    <property type="component" value="Unassembled WGS sequence"/>
</dbReference>
<feature type="compositionally biased region" description="Polar residues" evidence="2">
    <location>
        <begin position="73"/>
        <end position="91"/>
    </location>
</feature>
<dbReference type="PANTHER" id="PTHR37540">
    <property type="entry name" value="TRANSCRIPTION FACTOR (ACR-2), PUTATIVE-RELATED-RELATED"/>
    <property type="match status" value="1"/>
</dbReference>
<dbReference type="AlphaFoldDB" id="A0AAI8VK53"/>
<evidence type="ECO:0000256" key="1">
    <source>
        <dbReference type="ARBA" id="ARBA00023242"/>
    </source>
</evidence>
<protein>
    <submittedName>
        <fullName evidence="4">Uu.00g002270.m01.CDS01</fullName>
    </submittedName>
</protein>